<evidence type="ECO:0000313" key="2">
    <source>
        <dbReference type="EMBL" id="KAK7072244.1"/>
    </source>
</evidence>
<accession>A0AAN8X560</accession>
<dbReference type="EMBL" id="JAXCGZ010013586">
    <property type="protein sequence ID" value="KAK7072244.1"/>
    <property type="molecule type" value="Genomic_DNA"/>
</dbReference>
<feature type="non-terminal residue" evidence="2">
    <location>
        <position position="1"/>
    </location>
</feature>
<evidence type="ECO:0000313" key="3">
    <source>
        <dbReference type="Proteomes" id="UP001381693"/>
    </source>
</evidence>
<evidence type="ECO:0000256" key="1">
    <source>
        <dbReference type="SAM" id="MobiDB-lite"/>
    </source>
</evidence>
<dbReference type="AlphaFoldDB" id="A0AAN8X560"/>
<sequence>AAGYARPLNQGRTGLMRDVGSVSTLVQPHPDRTGREPRPAPRAGRTSGPALQQSEV</sequence>
<reference evidence="2 3" key="1">
    <citation type="submission" date="2023-11" db="EMBL/GenBank/DDBJ databases">
        <title>Halocaridina rubra genome assembly.</title>
        <authorList>
            <person name="Smith C."/>
        </authorList>
    </citation>
    <scope>NUCLEOTIDE SEQUENCE [LARGE SCALE GENOMIC DNA]</scope>
    <source>
        <strain evidence="2">EP-1</strain>
        <tissue evidence="2">Whole</tissue>
    </source>
</reference>
<comment type="caution">
    <text evidence="2">The sequence shown here is derived from an EMBL/GenBank/DDBJ whole genome shotgun (WGS) entry which is preliminary data.</text>
</comment>
<proteinExistence type="predicted"/>
<feature type="region of interest" description="Disordered" evidence="1">
    <location>
        <begin position="1"/>
        <end position="56"/>
    </location>
</feature>
<keyword evidence="3" id="KW-1185">Reference proteome</keyword>
<feature type="compositionally biased region" description="Basic and acidic residues" evidence="1">
    <location>
        <begin position="29"/>
        <end position="39"/>
    </location>
</feature>
<dbReference type="Proteomes" id="UP001381693">
    <property type="component" value="Unassembled WGS sequence"/>
</dbReference>
<organism evidence="2 3">
    <name type="scientific">Halocaridina rubra</name>
    <name type="common">Hawaiian red shrimp</name>
    <dbReference type="NCBI Taxonomy" id="373956"/>
    <lineage>
        <taxon>Eukaryota</taxon>
        <taxon>Metazoa</taxon>
        <taxon>Ecdysozoa</taxon>
        <taxon>Arthropoda</taxon>
        <taxon>Crustacea</taxon>
        <taxon>Multicrustacea</taxon>
        <taxon>Malacostraca</taxon>
        <taxon>Eumalacostraca</taxon>
        <taxon>Eucarida</taxon>
        <taxon>Decapoda</taxon>
        <taxon>Pleocyemata</taxon>
        <taxon>Caridea</taxon>
        <taxon>Atyoidea</taxon>
        <taxon>Atyidae</taxon>
        <taxon>Halocaridina</taxon>
    </lineage>
</organism>
<name>A0AAN8X560_HALRR</name>
<protein>
    <submittedName>
        <fullName evidence="2">Uncharacterized protein</fullName>
    </submittedName>
</protein>
<gene>
    <name evidence="2" type="ORF">SK128_017896</name>
</gene>